<keyword evidence="6" id="KW-0472">Membrane</keyword>
<dbReference type="Gene3D" id="3.30.1520.10">
    <property type="entry name" value="Phox-like domain"/>
    <property type="match status" value="1"/>
</dbReference>
<comment type="subcellular location">
    <subcellularLocation>
        <location evidence="1">Cytoplasmic vesicle membrane</location>
        <topology evidence="1">Peripheral membrane protein</topology>
        <orientation evidence="1">Cytoplasmic side</orientation>
    </subcellularLocation>
</comment>
<evidence type="ECO:0000256" key="3">
    <source>
        <dbReference type="ARBA" id="ARBA00022448"/>
    </source>
</evidence>
<accession>A0A7R9GFJ0</accession>
<reference evidence="9" key="1">
    <citation type="submission" date="2020-11" db="EMBL/GenBank/DDBJ databases">
        <authorList>
            <person name="Tran Van P."/>
        </authorList>
    </citation>
    <scope>NUCLEOTIDE SEQUENCE</scope>
</reference>
<dbReference type="PANTHER" id="PTHR15813:SF9">
    <property type="entry name" value="PX DOMAIN-CONTAINING PROTEIN"/>
    <property type="match status" value="1"/>
</dbReference>
<dbReference type="InterPro" id="IPR036871">
    <property type="entry name" value="PX_dom_sf"/>
</dbReference>
<dbReference type="OrthoDB" id="93876at2759"/>
<dbReference type="EMBL" id="CAJPEX010001553">
    <property type="protein sequence ID" value="CAG0919387.1"/>
    <property type="molecule type" value="Genomic_DNA"/>
</dbReference>
<evidence type="ECO:0000256" key="4">
    <source>
        <dbReference type="ARBA" id="ARBA00022927"/>
    </source>
</evidence>
<dbReference type="AlphaFoldDB" id="A0A7R9GFJ0"/>
<keyword evidence="10" id="KW-1185">Reference proteome</keyword>
<proteinExistence type="inferred from homology"/>
<name>A0A7R9GFJ0_9CRUS</name>
<evidence type="ECO:0000256" key="2">
    <source>
        <dbReference type="ARBA" id="ARBA00010883"/>
    </source>
</evidence>
<dbReference type="SUPFAM" id="SSF64268">
    <property type="entry name" value="PX domain"/>
    <property type="match status" value="1"/>
</dbReference>
<evidence type="ECO:0000313" key="9">
    <source>
        <dbReference type="EMBL" id="CAD7279235.1"/>
    </source>
</evidence>
<evidence type="ECO:0000256" key="1">
    <source>
        <dbReference type="ARBA" id="ARBA00004180"/>
    </source>
</evidence>
<dbReference type="GO" id="GO:0015031">
    <property type="term" value="P:protein transport"/>
    <property type="evidence" value="ECO:0007669"/>
    <property type="project" value="UniProtKB-KW"/>
</dbReference>
<keyword evidence="5" id="KW-0446">Lipid-binding</keyword>
<keyword evidence="3" id="KW-0813">Transport</keyword>
<dbReference type="SMART" id="SM00312">
    <property type="entry name" value="PX"/>
    <property type="match status" value="1"/>
</dbReference>
<dbReference type="InterPro" id="IPR052467">
    <property type="entry name" value="Sorting_nexin_PX-domain"/>
</dbReference>
<evidence type="ECO:0000256" key="5">
    <source>
        <dbReference type="ARBA" id="ARBA00023121"/>
    </source>
</evidence>
<comment type="similarity">
    <text evidence="2">Belongs to the sorting nexin family.</text>
</comment>
<dbReference type="Pfam" id="PF00787">
    <property type="entry name" value="PX"/>
    <property type="match status" value="1"/>
</dbReference>
<evidence type="ECO:0000256" key="6">
    <source>
        <dbReference type="ARBA" id="ARBA00023136"/>
    </source>
</evidence>
<dbReference type="GO" id="GO:1901981">
    <property type="term" value="F:phosphatidylinositol phosphate binding"/>
    <property type="evidence" value="ECO:0007669"/>
    <property type="project" value="TreeGrafter"/>
</dbReference>
<organism evidence="9">
    <name type="scientific">Notodromas monacha</name>
    <dbReference type="NCBI Taxonomy" id="399045"/>
    <lineage>
        <taxon>Eukaryota</taxon>
        <taxon>Metazoa</taxon>
        <taxon>Ecdysozoa</taxon>
        <taxon>Arthropoda</taxon>
        <taxon>Crustacea</taxon>
        <taxon>Oligostraca</taxon>
        <taxon>Ostracoda</taxon>
        <taxon>Podocopa</taxon>
        <taxon>Podocopida</taxon>
        <taxon>Cypridocopina</taxon>
        <taxon>Cypridoidea</taxon>
        <taxon>Cyprididae</taxon>
        <taxon>Notodromas</taxon>
    </lineage>
</organism>
<dbReference type="PROSITE" id="PS50195">
    <property type="entry name" value="PX"/>
    <property type="match status" value="1"/>
</dbReference>
<protein>
    <recommendedName>
        <fullName evidence="8">PX domain-containing protein</fullName>
    </recommendedName>
</protein>
<dbReference type="EMBL" id="OA883590">
    <property type="protein sequence ID" value="CAD7279235.1"/>
    <property type="molecule type" value="Genomic_DNA"/>
</dbReference>
<evidence type="ECO:0000313" key="10">
    <source>
        <dbReference type="Proteomes" id="UP000678499"/>
    </source>
</evidence>
<keyword evidence="7" id="KW-0968">Cytoplasmic vesicle</keyword>
<dbReference type="GO" id="GO:0030659">
    <property type="term" value="C:cytoplasmic vesicle membrane"/>
    <property type="evidence" value="ECO:0007669"/>
    <property type="project" value="UniProtKB-SubCell"/>
</dbReference>
<dbReference type="Proteomes" id="UP000678499">
    <property type="component" value="Unassembled WGS sequence"/>
</dbReference>
<feature type="domain" description="PX" evidence="8">
    <location>
        <begin position="1"/>
        <end position="131"/>
    </location>
</feature>
<evidence type="ECO:0000259" key="8">
    <source>
        <dbReference type="PROSITE" id="PS50195"/>
    </source>
</evidence>
<sequence length="173" mass="19579">MASGGSLVQISIPGFKLAGVVSEPSRPHHLFLIDIWYRGQKTCVEKRYSSFLLLHRELRKTHQTPPFPPKKVRNFNPRVLEERRKALETYLQAVVNYYPLPEVLVDFLALPGKLKRDSLESVNTLESLSELCISHQPVFAFCRDPYVDSASSDSGSSLPDIVFKGVTHGLYYS</sequence>
<gene>
    <name evidence="9" type="ORF">NMOB1V02_LOCUS6912</name>
</gene>
<evidence type="ECO:0000256" key="7">
    <source>
        <dbReference type="ARBA" id="ARBA00023329"/>
    </source>
</evidence>
<dbReference type="InterPro" id="IPR001683">
    <property type="entry name" value="PX_dom"/>
</dbReference>
<dbReference type="PANTHER" id="PTHR15813">
    <property type="entry name" value="SORTING NEXIN-22 AND 24"/>
    <property type="match status" value="1"/>
</dbReference>
<keyword evidence="4" id="KW-0653">Protein transport</keyword>